<evidence type="ECO:0000259" key="3">
    <source>
        <dbReference type="PROSITE" id="PS50853"/>
    </source>
</evidence>
<protein>
    <submittedName>
        <fullName evidence="4">TTN</fullName>
        <ecNumber evidence="4">2.7.11.1</ecNumber>
    </submittedName>
</protein>
<dbReference type="GO" id="GO:0004674">
    <property type="term" value="F:protein serine/threonine kinase activity"/>
    <property type="evidence" value="ECO:0007669"/>
    <property type="project" value="UniProtKB-EC"/>
</dbReference>
<dbReference type="InterPro" id="IPR003961">
    <property type="entry name" value="FN3_dom"/>
</dbReference>
<dbReference type="InterPro" id="IPR013783">
    <property type="entry name" value="Ig-like_fold"/>
</dbReference>
<keyword evidence="2" id="KW-0472">Membrane</keyword>
<feature type="compositionally biased region" description="Basic and acidic residues" evidence="1">
    <location>
        <begin position="1"/>
        <end position="20"/>
    </location>
</feature>
<accession>A0A8S3TS33</accession>
<evidence type="ECO:0000313" key="4">
    <source>
        <dbReference type="EMBL" id="CAG2236351.1"/>
    </source>
</evidence>
<dbReference type="PROSITE" id="PS50853">
    <property type="entry name" value="FN3"/>
    <property type="match status" value="1"/>
</dbReference>
<keyword evidence="2" id="KW-0812">Transmembrane</keyword>
<dbReference type="InterPro" id="IPR036116">
    <property type="entry name" value="FN3_sf"/>
</dbReference>
<dbReference type="Gene3D" id="2.60.40.10">
    <property type="entry name" value="Immunoglobulins"/>
    <property type="match status" value="2"/>
</dbReference>
<name>A0A8S3TS33_MYTED</name>
<reference evidence="4" key="1">
    <citation type="submission" date="2021-03" db="EMBL/GenBank/DDBJ databases">
        <authorList>
            <person name="Bekaert M."/>
        </authorList>
    </citation>
    <scope>NUCLEOTIDE SEQUENCE</scope>
</reference>
<evidence type="ECO:0000256" key="2">
    <source>
        <dbReference type="SAM" id="Phobius"/>
    </source>
</evidence>
<dbReference type="AlphaFoldDB" id="A0A8S3TS33"/>
<evidence type="ECO:0000256" key="1">
    <source>
        <dbReference type="SAM" id="MobiDB-lite"/>
    </source>
</evidence>
<organism evidence="4 5">
    <name type="scientific">Mytilus edulis</name>
    <name type="common">Blue mussel</name>
    <dbReference type="NCBI Taxonomy" id="6550"/>
    <lineage>
        <taxon>Eukaryota</taxon>
        <taxon>Metazoa</taxon>
        <taxon>Spiralia</taxon>
        <taxon>Lophotrochozoa</taxon>
        <taxon>Mollusca</taxon>
        <taxon>Bivalvia</taxon>
        <taxon>Autobranchia</taxon>
        <taxon>Pteriomorphia</taxon>
        <taxon>Mytilida</taxon>
        <taxon>Mytiloidea</taxon>
        <taxon>Mytilidae</taxon>
        <taxon>Mytilinae</taxon>
        <taxon>Mytilus</taxon>
    </lineage>
</organism>
<dbReference type="SMART" id="SM00060">
    <property type="entry name" value="FN3"/>
    <property type="match status" value="2"/>
</dbReference>
<feature type="domain" description="Fibronectin type-III" evidence="3">
    <location>
        <begin position="48"/>
        <end position="146"/>
    </location>
</feature>
<dbReference type="SUPFAM" id="SSF49265">
    <property type="entry name" value="Fibronectin type III"/>
    <property type="match status" value="1"/>
</dbReference>
<keyword evidence="5" id="KW-1185">Reference proteome</keyword>
<evidence type="ECO:0000313" key="5">
    <source>
        <dbReference type="Proteomes" id="UP000683360"/>
    </source>
</evidence>
<dbReference type="OrthoDB" id="10413100at2759"/>
<feature type="transmembrane region" description="Helical" evidence="2">
    <location>
        <begin position="303"/>
        <end position="328"/>
    </location>
</feature>
<comment type="caution">
    <text evidence="4">The sequence shown here is derived from an EMBL/GenBank/DDBJ whole genome shotgun (WGS) entry which is preliminary data.</text>
</comment>
<keyword evidence="4" id="KW-0808">Transferase</keyword>
<proteinExistence type="predicted"/>
<sequence>MTELVKKYSLETETETHEEAASNESIRHPNLKKYRPSFPAKRQGILVAPKKLDIVDCTDCSVTIVWFNDVPDECLSYELDHRPKGTNDWSTNTLLSEDVLEDKDGRRMYTLKNLLPQTYYEFKMRSVYKDTKSHFSESMTKQTLKLVTIEWFIAVPDECISYELDHRTKGTDDWSTVTFLSKDVLEGEDGRCMYTLQNLLPKTYYEFKMRSVYKDTKSHFSESMTKQTLKLETEIREQAASKEIKEVKYDIKAFPRLTLLLTRLNEFMDKEDTNVVQLPHIRFICDEQFAEVICGFPAADLQFMILGLIVLKNRILTTVGLLILYVLFSPMNLET</sequence>
<dbReference type="EMBL" id="CAJPWZ010002351">
    <property type="protein sequence ID" value="CAG2236351.1"/>
    <property type="molecule type" value="Genomic_DNA"/>
</dbReference>
<dbReference type="Pfam" id="PF00041">
    <property type="entry name" value="fn3"/>
    <property type="match status" value="1"/>
</dbReference>
<keyword evidence="2" id="KW-1133">Transmembrane helix</keyword>
<dbReference type="Proteomes" id="UP000683360">
    <property type="component" value="Unassembled WGS sequence"/>
</dbReference>
<dbReference type="CDD" id="cd00063">
    <property type="entry name" value="FN3"/>
    <property type="match status" value="2"/>
</dbReference>
<dbReference type="EC" id="2.7.11.1" evidence="4"/>
<gene>
    <name evidence="4" type="ORF">MEDL_48857</name>
</gene>
<feature type="region of interest" description="Disordered" evidence="1">
    <location>
        <begin position="1"/>
        <end position="27"/>
    </location>
</feature>